<sequence>MLLNRPSLILASRSPRRRELLAQLGVEVSVVPADIDETPAPGETPRDYVERIAREKAAAVQPAADACVLAADTAVVVDGDILGKPESLDAGRRMLRRLSGRVHQVFTAVALRSPRDLRVICRETRVAFRALEDAECERYLASDEPWDKAGAYAIQGLGGAFVERIDGSYSNVVGLPLCETLALLRGAGIPSALDDPAGGA</sequence>
<evidence type="ECO:0000256" key="2">
    <source>
        <dbReference type="ARBA" id="ARBA00004496"/>
    </source>
</evidence>
<dbReference type="OrthoDB" id="9807767at2"/>
<comment type="catalytic activity">
    <reaction evidence="6">
        <text>N(7)-methyl-GTP + H2O = N(7)-methyl-GMP + diphosphate + H(+)</text>
        <dbReference type="Rhea" id="RHEA:58744"/>
        <dbReference type="ChEBI" id="CHEBI:15377"/>
        <dbReference type="ChEBI" id="CHEBI:15378"/>
        <dbReference type="ChEBI" id="CHEBI:33019"/>
        <dbReference type="ChEBI" id="CHEBI:58285"/>
        <dbReference type="ChEBI" id="CHEBI:87133"/>
    </reaction>
</comment>
<keyword evidence="11" id="KW-1185">Reference proteome</keyword>
<dbReference type="AlphaFoldDB" id="A0A4R2KTX0"/>
<name>A0A4R2KTX0_9GAMM</name>
<dbReference type="HAMAP" id="MF_00528">
    <property type="entry name" value="Maf"/>
    <property type="match status" value="1"/>
</dbReference>
<evidence type="ECO:0000256" key="9">
    <source>
        <dbReference type="HAMAP-Rule" id="MF_00528"/>
    </source>
</evidence>
<evidence type="ECO:0000313" key="11">
    <source>
        <dbReference type="Proteomes" id="UP000294980"/>
    </source>
</evidence>
<dbReference type="RefSeq" id="WP_117315393.1">
    <property type="nucleotide sequence ID" value="NZ_QQSW01000003.1"/>
</dbReference>
<evidence type="ECO:0000256" key="3">
    <source>
        <dbReference type="ARBA" id="ARBA00022490"/>
    </source>
</evidence>
<dbReference type="Gene3D" id="3.90.950.10">
    <property type="match status" value="1"/>
</dbReference>
<dbReference type="GO" id="GO:0036221">
    <property type="term" value="F:UTP diphosphatase activity"/>
    <property type="evidence" value="ECO:0007669"/>
    <property type="project" value="RHEA"/>
</dbReference>
<comment type="caution">
    <text evidence="9">Lacks conserved residue(s) required for the propagation of feature annotation.</text>
</comment>
<dbReference type="InterPro" id="IPR029001">
    <property type="entry name" value="ITPase-like_fam"/>
</dbReference>
<feature type="site" description="Important for substrate specificity" evidence="9">
    <location>
        <position position="16"/>
    </location>
</feature>
<evidence type="ECO:0000256" key="7">
    <source>
        <dbReference type="ARBA" id="ARBA00053369"/>
    </source>
</evidence>
<dbReference type="EC" id="3.6.1.9" evidence="9"/>
<dbReference type="GO" id="GO:0005737">
    <property type="term" value="C:cytoplasm"/>
    <property type="evidence" value="ECO:0007669"/>
    <property type="project" value="UniProtKB-SubCell"/>
</dbReference>
<feature type="site" description="Important for substrate specificity" evidence="9">
    <location>
        <position position="73"/>
    </location>
</feature>
<feature type="site" description="Important for substrate specificity" evidence="9">
    <location>
        <position position="155"/>
    </location>
</feature>
<dbReference type="EMBL" id="SLWX01000005">
    <property type="protein sequence ID" value="TCO76237.1"/>
    <property type="molecule type" value="Genomic_DNA"/>
</dbReference>
<dbReference type="GO" id="GO:0009117">
    <property type="term" value="P:nucleotide metabolic process"/>
    <property type="evidence" value="ECO:0007669"/>
    <property type="project" value="UniProtKB-KW"/>
</dbReference>
<dbReference type="CDD" id="cd00555">
    <property type="entry name" value="Maf"/>
    <property type="match status" value="1"/>
</dbReference>
<reference evidence="10 11" key="1">
    <citation type="submission" date="2019-03" db="EMBL/GenBank/DDBJ databases">
        <title>Genomic Encyclopedia of Type Strains, Phase IV (KMG-IV): sequencing the most valuable type-strain genomes for metagenomic binning, comparative biology and taxonomic classification.</title>
        <authorList>
            <person name="Goeker M."/>
        </authorList>
    </citation>
    <scope>NUCLEOTIDE SEQUENCE [LARGE SCALE GENOMIC DNA]</scope>
    <source>
        <strain evidence="10 11">DSM 23344</strain>
    </source>
</reference>
<dbReference type="Proteomes" id="UP000294980">
    <property type="component" value="Unassembled WGS sequence"/>
</dbReference>
<comment type="function">
    <text evidence="9">Nucleoside triphosphate pyrophosphatase that hydrolyzes dTTP and UTP. May have a dual role in cell division arrest and in preventing the incorporation of modified nucleotides into cellular nucleic acids.</text>
</comment>
<dbReference type="Pfam" id="PF02545">
    <property type="entry name" value="Maf"/>
    <property type="match status" value="1"/>
</dbReference>
<dbReference type="GO" id="GO:0036218">
    <property type="term" value="F:dTTP diphosphatase activity"/>
    <property type="evidence" value="ECO:0007669"/>
    <property type="project" value="RHEA"/>
</dbReference>
<evidence type="ECO:0000256" key="4">
    <source>
        <dbReference type="ARBA" id="ARBA00022801"/>
    </source>
</evidence>
<comment type="similarity">
    <text evidence="9">Belongs to the Maf family. YhdE subfamily.</text>
</comment>
<dbReference type="PIRSF" id="PIRSF006305">
    <property type="entry name" value="Maf"/>
    <property type="match status" value="1"/>
</dbReference>
<comment type="caution">
    <text evidence="10">The sequence shown here is derived from an EMBL/GenBank/DDBJ whole genome shotgun (WGS) entry which is preliminary data.</text>
</comment>
<evidence type="ECO:0000256" key="1">
    <source>
        <dbReference type="ARBA" id="ARBA00001968"/>
    </source>
</evidence>
<organism evidence="10 11">
    <name type="scientific">Chromatocurvus halotolerans</name>
    <dbReference type="NCBI Taxonomy" id="1132028"/>
    <lineage>
        <taxon>Bacteria</taxon>
        <taxon>Pseudomonadati</taxon>
        <taxon>Pseudomonadota</taxon>
        <taxon>Gammaproteobacteria</taxon>
        <taxon>Cellvibrionales</taxon>
        <taxon>Halieaceae</taxon>
        <taxon>Chromatocurvus</taxon>
    </lineage>
</organism>
<comment type="catalytic activity">
    <reaction evidence="9">
        <text>UTP + H2O = UMP + diphosphate + H(+)</text>
        <dbReference type="Rhea" id="RHEA:29395"/>
        <dbReference type="ChEBI" id="CHEBI:15377"/>
        <dbReference type="ChEBI" id="CHEBI:15378"/>
        <dbReference type="ChEBI" id="CHEBI:33019"/>
        <dbReference type="ChEBI" id="CHEBI:46398"/>
        <dbReference type="ChEBI" id="CHEBI:57865"/>
        <dbReference type="EC" id="3.6.1.9"/>
    </reaction>
</comment>
<comment type="catalytic activity">
    <reaction evidence="9">
        <text>dTTP + H2O = dTMP + diphosphate + H(+)</text>
        <dbReference type="Rhea" id="RHEA:28534"/>
        <dbReference type="ChEBI" id="CHEBI:15377"/>
        <dbReference type="ChEBI" id="CHEBI:15378"/>
        <dbReference type="ChEBI" id="CHEBI:33019"/>
        <dbReference type="ChEBI" id="CHEBI:37568"/>
        <dbReference type="ChEBI" id="CHEBI:63528"/>
        <dbReference type="EC" id="3.6.1.9"/>
    </reaction>
</comment>
<comment type="cofactor">
    <cofactor evidence="1 9">
        <name>a divalent metal cation</name>
        <dbReference type="ChEBI" id="CHEBI:60240"/>
    </cofactor>
</comment>
<keyword evidence="5 9" id="KW-0546">Nucleotide metabolism</keyword>
<comment type="similarity">
    <text evidence="8">Belongs to the Maf family. YceF subfamily.</text>
</comment>
<evidence type="ECO:0000313" key="10">
    <source>
        <dbReference type="EMBL" id="TCO76237.1"/>
    </source>
</evidence>
<gene>
    <name evidence="10" type="ORF">EV688_105199</name>
</gene>
<dbReference type="FunFam" id="3.90.950.10:FF:000005">
    <property type="entry name" value="7-methyl-GTP pyrophosphatase"/>
    <property type="match status" value="1"/>
</dbReference>
<protein>
    <recommendedName>
        <fullName evidence="9">dTTP/UTP pyrophosphatase</fullName>
        <shortName evidence="9">dTTPase/UTPase</shortName>
        <ecNumber evidence="9">3.6.1.9</ecNumber>
    </recommendedName>
    <alternativeName>
        <fullName evidence="9">Nucleoside triphosphate pyrophosphatase</fullName>
    </alternativeName>
    <alternativeName>
        <fullName evidence="9">Nucleotide pyrophosphatase</fullName>
        <shortName evidence="9">Nucleotide PPase</shortName>
    </alternativeName>
</protein>
<keyword evidence="3 9" id="KW-0963">Cytoplasm</keyword>
<comment type="function">
    <text evidence="7">Nucleoside triphosphate pyrophosphatase that hydrolyzes 7-methyl-GTP (m(7)GTP). May have a dual role in cell division arrest and in preventing the incorporation of modified nucleotides into cellular nucleic acids.</text>
</comment>
<keyword evidence="4 9" id="KW-0378">Hydrolase</keyword>
<dbReference type="InterPro" id="IPR003697">
    <property type="entry name" value="Maf-like"/>
</dbReference>
<proteinExistence type="inferred from homology"/>
<dbReference type="NCBIfam" id="TIGR00172">
    <property type="entry name" value="maf"/>
    <property type="match status" value="1"/>
</dbReference>
<evidence type="ECO:0000256" key="5">
    <source>
        <dbReference type="ARBA" id="ARBA00023080"/>
    </source>
</evidence>
<evidence type="ECO:0000256" key="6">
    <source>
        <dbReference type="ARBA" id="ARBA00050213"/>
    </source>
</evidence>
<dbReference type="PANTHER" id="PTHR43213:SF5">
    <property type="entry name" value="BIFUNCTIONAL DTTP_UTP PYROPHOSPHATASE_METHYLTRANSFERASE PROTEIN-RELATED"/>
    <property type="match status" value="1"/>
</dbReference>
<evidence type="ECO:0000256" key="8">
    <source>
        <dbReference type="ARBA" id="ARBA00060749"/>
    </source>
</evidence>
<dbReference type="SUPFAM" id="SSF52972">
    <property type="entry name" value="ITPase-like"/>
    <property type="match status" value="1"/>
</dbReference>
<comment type="subcellular location">
    <subcellularLocation>
        <location evidence="2 9">Cytoplasm</location>
    </subcellularLocation>
</comment>
<dbReference type="PANTHER" id="PTHR43213">
    <property type="entry name" value="BIFUNCTIONAL DTTP/UTP PYROPHOSPHATASE/METHYLTRANSFERASE PROTEIN-RELATED"/>
    <property type="match status" value="1"/>
</dbReference>
<accession>A0A4R2KTX0</accession>
<feature type="active site" description="Proton acceptor" evidence="9">
    <location>
        <position position="72"/>
    </location>
</feature>